<protein>
    <submittedName>
        <fullName evidence="2">Uncharacterized protein</fullName>
    </submittedName>
</protein>
<sequence>MPGSRYRALATAEAVTHTASRRRKSNPEPVNFPGYLPLRRTRQ</sequence>
<evidence type="ECO:0000313" key="2">
    <source>
        <dbReference type="EMBL" id="SMF98197.1"/>
    </source>
</evidence>
<name>A0A238GZ07_9BURK</name>
<organism evidence="2 3">
    <name type="scientific">Burkholderia singularis</name>
    <dbReference type="NCBI Taxonomy" id="1503053"/>
    <lineage>
        <taxon>Bacteria</taxon>
        <taxon>Pseudomonadati</taxon>
        <taxon>Pseudomonadota</taxon>
        <taxon>Betaproteobacteria</taxon>
        <taxon>Burkholderiales</taxon>
        <taxon>Burkholderiaceae</taxon>
        <taxon>Burkholderia</taxon>
        <taxon>pseudomallei group</taxon>
    </lineage>
</organism>
<proteinExistence type="predicted"/>
<dbReference type="AlphaFoldDB" id="A0A238GZ07"/>
<feature type="region of interest" description="Disordered" evidence="1">
    <location>
        <begin position="1"/>
        <end position="43"/>
    </location>
</feature>
<accession>A0A238GZ07</accession>
<reference evidence="2 3" key="1">
    <citation type="submission" date="2017-04" db="EMBL/GenBank/DDBJ databases">
        <authorList>
            <person name="Afonso C.L."/>
            <person name="Miller P.J."/>
            <person name="Scott M.A."/>
            <person name="Spackman E."/>
            <person name="Goraichik I."/>
            <person name="Dimitrov K.M."/>
            <person name="Suarez D.L."/>
            <person name="Swayne D.E."/>
        </authorList>
    </citation>
    <scope>NUCLEOTIDE SEQUENCE [LARGE SCALE GENOMIC DNA]</scope>
    <source>
        <strain evidence="2">LMG 28154</strain>
    </source>
</reference>
<gene>
    <name evidence="2" type="ORF">BSIN_1488</name>
</gene>
<evidence type="ECO:0000256" key="1">
    <source>
        <dbReference type="SAM" id="MobiDB-lite"/>
    </source>
</evidence>
<dbReference type="Proteomes" id="UP000198460">
    <property type="component" value="Unassembled WGS sequence"/>
</dbReference>
<dbReference type="EMBL" id="FXAN01000013">
    <property type="protein sequence ID" value="SMF98197.1"/>
    <property type="molecule type" value="Genomic_DNA"/>
</dbReference>
<evidence type="ECO:0000313" key="3">
    <source>
        <dbReference type="Proteomes" id="UP000198460"/>
    </source>
</evidence>